<dbReference type="Pfam" id="PF00440">
    <property type="entry name" value="TetR_N"/>
    <property type="match status" value="1"/>
</dbReference>
<dbReference type="GO" id="GO:0000976">
    <property type="term" value="F:transcription cis-regulatory region binding"/>
    <property type="evidence" value="ECO:0007669"/>
    <property type="project" value="TreeGrafter"/>
</dbReference>
<dbReference type="Proteomes" id="UP000060513">
    <property type="component" value="Chromosome"/>
</dbReference>
<dbReference type="PANTHER" id="PTHR30055:SF234">
    <property type="entry name" value="HTH-TYPE TRANSCRIPTIONAL REGULATOR BETI"/>
    <property type="match status" value="1"/>
</dbReference>
<organism evidence="4">
    <name type="scientific">Streptomyces pristinaespiralis</name>
    <dbReference type="NCBI Taxonomy" id="38300"/>
    <lineage>
        <taxon>Bacteria</taxon>
        <taxon>Bacillati</taxon>
        <taxon>Actinomycetota</taxon>
        <taxon>Actinomycetes</taxon>
        <taxon>Kitasatosporales</taxon>
        <taxon>Streptomycetaceae</taxon>
        <taxon>Streptomyces</taxon>
    </lineage>
</organism>
<dbReference type="AlphaFoldDB" id="A0A0M3QKM7"/>
<dbReference type="GeneID" id="97231964"/>
<protein>
    <submittedName>
        <fullName evidence="4">TetR family transcriptional regulator</fullName>
    </submittedName>
</protein>
<evidence type="ECO:0000313" key="5">
    <source>
        <dbReference type="Proteomes" id="UP000060513"/>
    </source>
</evidence>
<dbReference type="PANTHER" id="PTHR30055">
    <property type="entry name" value="HTH-TYPE TRANSCRIPTIONAL REGULATOR RUTR"/>
    <property type="match status" value="1"/>
</dbReference>
<name>A0A0M3QKM7_STRPR</name>
<keyword evidence="2" id="KW-0238">DNA-binding</keyword>
<dbReference type="InterPro" id="IPR009057">
    <property type="entry name" value="Homeodomain-like_sf"/>
</dbReference>
<dbReference type="RefSeq" id="WP_005321493.1">
    <property type="nucleotide sequence ID" value="NZ_CP011340.1"/>
</dbReference>
<evidence type="ECO:0000256" key="1">
    <source>
        <dbReference type="ARBA" id="ARBA00023015"/>
    </source>
</evidence>
<dbReference type="Gene3D" id="1.10.357.10">
    <property type="entry name" value="Tetracycline Repressor, domain 2"/>
    <property type="match status" value="1"/>
</dbReference>
<dbReference type="STRING" id="38300.SPRI_7003"/>
<dbReference type="KEGG" id="spri:SPRI_7003"/>
<gene>
    <name evidence="4" type="ORF">SPRI_7003</name>
</gene>
<dbReference type="InterPro" id="IPR050109">
    <property type="entry name" value="HTH-type_TetR-like_transc_reg"/>
</dbReference>
<dbReference type="PRINTS" id="PR00455">
    <property type="entry name" value="HTHTETR"/>
</dbReference>
<keyword evidence="1" id="KW-0805">Transcription regulation</keyword>
<dbReference type="EMBL" id="CP011340">
    <property type="protein sequence ID" value="ALC25309.1"/>
    <property type="molecule type" value="Genomic_DNA"/>
</dbReference>
<evidence type="ECO:0000256" key="2">
    <source>
        <dbReference type="ARBA" id="ARBA00023125"/>
    </source>
</evidence>
<dbReference type="PROSITE" id="PS50977">
    <property type="entry name" value="HTH_TETR_2"/>
    <property type="match status" value="1"/>
</dbReference>
<sequence>MVRADSARNRQSILDAAGTLLASHGDAVGMDEIAATAGVAVGTLYRHFPTKTDLIAAAVAGLTERLVADVRAAADRVDSGADPVAELRGLLEWLIRKPAADKAIKAAAAGLAADALQEMESRGFAELDRITVAAHARGLLRPDITTTDFALIAATAPDDSLPEAARDRWIELALRSVVA</sequence>
<dbReference type="OrthoDB" id="3192968at2"/>
<keyword evidence="3" id="KW-0804">Transcription</keyword>
<dbReference type="InterPro" id="IPR001647">
    <property type="entry name" value="HTH_TetR"/>
</dbReference>
<dbReference type="PATRIC" id="fig|38300.4.peg.7330"/>
<dbReference type="GO" id="GO:0003700">
    <property type="term" value="F:DNA-binding transcription factor activity"/>
    <property type="evidence" value="ECO:0007669"/>
    <property type="project" value="TreeGrafter"/>
</dbReference>
<evidence type="ECO:0000256" key="3">
    <source>
        <dbReference type="ARBA" id="ARBA00023163"/>
    </source>
</evidence>
<accession>A0A0M3QKM7</accession>
<proteinExistence type="predicted"/>
<dbReference type="OMA" id="CSTMERF"/>
<reference evidence="4 5" key="1">
    <citation type="submission" date="2015-08" db="EMBL/GenBank/DDBJ databases">
        <title>Genome sequence of the pristinamycin over-producing bacterium Streptomyces pristinaespiralis HCCB10218.</title>
        <authorList>
            <person name="Tian J."/>
            <person name="Yang J."/>
            <person name="Li L."/>
            <person name="Ruan L."/>
            <person name="Wei W."/>
            <person name="Zheng G."/>
            <person name="Wei Z."/>
            <person name="Yang S."/>
            <person name="Ge M."/>
            <person name="Jiang W."/>
            <person name="Lu Y."/>
        </authorList>
    </citation>
    <scope>NUCLEOTIDE SEQUENCE [LARGE SCALE GENOMIC DNA]</scope>
    <source>
        <strain evidence="4 5">HCCB 10218</strain>
    </source>
</reference>
<evidence type="ECO:0000313" key="4">
    <source>
        <dbReference type="EMBL" id="ALC25309.1"/>
    </source>
</evidence>
<dbReference type="SUPFAM" id="SSF46689">
    <property type="entry name" value="Homeodomain-like"/>
    <property type="match status" value="1"/>
</dbReference>